<name>A1ZGR7_MICM2</name>
<dbReference type="Gene3D" id="3.30.70.330">
    <property type="match status" value="1"/>
</dbReference>
<dbReference type="GO" id="GO:0006412">
    <property type="term" value="P:translation"/>
    <property type="evidence" value="ECO:0007669"/>
    <property type="project" value="UniProtKB-UniRule"/>
</dbReference>
<dbReference type="GO" id="GO:0019843">
    <property type="term" value="F:rRNA binding"/>
    <property type="evidence" value="ECO:0007669"/>
    <property type="project" value="UniProtKB-UniRule"/>
</dbReference>
<dbReference type="GO" id="GO:0003735">
    <property type="term" value="F:structural constituent of ribosome"/>
    <property type="evidence" value="ECO:0007669"/>
    <property type="project" value="InterPro"/>
</dbReference>
<comment type="similarity">
    <text evidence="1 4">Belongs to the universal ribosomal protein uL23 family.</text>
</comment>
<keyword evidence="6" id="KW-1185">Reference proteome</keyword>
<accession>A1ZGR7</accession>
<dbReference type="HAMAP" id="MF_01369_B">
    <property type="entry name" value="Ribosomal_uL23_B"/>
    <property type="match status" value="1"/>
</dbReference>
<dbReference type="SUPFAM" id="SSF54189">
    <property type="entry name" value="Ribosomal proteins S24e, L23 and L15e"/>
    <property type="match status" value="1"/>
</dbReference>
<dbReference type="eggNOG" id="COG0089">
    <property type="taxonomic scope" value="Bacteria"/>
</dbReference>
<dbReference type="InterPro" id="IPR012678">
    <property type="entry name" value="Ribosomal_uL23/eL15/eS24_sf"/>
</dbReference>
<keyword evidence="4" id="KW-0699">rRNA-binding</keyword>
<evidence type="ECO:0000256" key="1">
    <source>
        <dbReference type="ARBA" id="ARBA00006700"/>
    </source>
</evidence>
<keyword evidence="3 4" id="KW-0687">Ribonucleoprotein</keyword>
<organism evidence="5 6">
    <name type="scientific">Microscilla marina ATCC 23134</name>
    <dbReference type="NCBI Taxonomy" id="313606"/>
    <lineage>
        <taxon>Bacteria</taxon>
        <taxon>Pseudomonadati</taxon>
        <taxon>Bacteroidota</taxon>
        <taxon>Cytophagia</taxon>
        <taxon>Cytophagales</taxon>
        <taxon>Microscillaceae</taxon>
        <taxon>Microscilla</taxon>
    </lineage>
</organism>
<dbReference type="Pfam" id="PF00276">
    <property type="entry name" value="Ribosomal_L23"/>
    <property type="match status" value="1"/>
</dbReference>
<dbReference type="PANTHER" id="PTHR11620">
    <property type="entry name" value="60S RIBOSOMAL PROTEIN L23A"/>
    <property type="match status" value="1"/>
</dbReference>
<evidence type="ECO:0000313" key="6">
    <source>
        <dbReference type="Proteomes" id="UP000004095"/>
    </source>
</evidence>
<dbReference type="NCBIfam" id="NF004363">
    <property type="entry name" value="PRK05738.2-4"/>
    <property type="match status" value="1"/>
</dbReference>
<keyword evidence="2 4" id="KW-0689">Ribosomal protein</keyword>
<dbReference type="EMBL" id="AAWS01000007">
    <property type="protein sequence ID" value="EAY30186.1"/>
    <property type="molecule type" value="Genomic_DNA"/>
</dbReference>
<dbReference type="AlphaFoldDB" id="A1ZGR7"/>
<evidence type="ECO:0000256" key="2">
    <source>
        <dbReference type="ARBA" id="ARBA00022980"/>
    </source>
</evidence>
<dbReference type="GO" id="GO:1990904">
    <property type="term" value="C:ribonucleoprotein complex"/>
    <property type="evidence" value="ECO:0007669"/>
    <property type="project" value="UniProtKB-KW"/>
</dbReference>
<keyword evidence="4" id="KW-0694">RNA-binding</keyword>
<sequence>MILKKPLITEKTSKMIEKKGQYTFIVDAQANKIEIKKAIEKMYNVTVESVNTINYAGKPKTRYTKSKVITGHTPNYRKAIVTTALGEDGEREMIDFYDNI</sequence>
<evidence type="ECO:0000256" key="3">
    <source>
        <dbReference type="ARBA" id="ARBA00023274"/>
    </source>
</evidence>
<protein>
    <recommendedName>
        <fullName evidence="4">Large ribosomal subunit protein uL23</fullName>
    </recommendedName>
</protein>
<gene>
    <name evidence="4" type="primary">rplW</name>
    <name evidence="5" type="ORF">M23134_08008</name>
</gene>
<dbReference type="GO" id="GO:0005840">
    <property type="term" value="C:ribosome"/>
    <property type="evidence" value="ECO:0007669"/>
    <property type="project" value="UniProtKB-KW"/>
</dbReference>
<evidence type="ECO:0000313" key="5">
    <source>
        <dbReference type="EMBL" id="EAY30186.1"/>
    </source>
</evidence>
<evidence type="ECO:0000256" key="4">
    <source>
        <dbReference type="HAMAP-Rule" id="MF_01369"/>
    </source>
</evidence>
<reference evidence="5 6" key="1">
    <citation type="submission" date="2007-01" db="EMBL/GenBank/DDBJ databases">
        <authorList>
            <person name="Haygood M."/>
            <person name="Podell S."/>
            <person name="Anderson C."/>
            <person name="Hopkinson B."/>
            <person name="Roe K."/>
            <person name="Barbeau K."/>
            <person name="Gaasterland T."/>
            <person name="Ferriera S."/>
            <person name="Johnson J."/>
            <person name="Kravitz S."/>
            <person name="Beeson K."/>
            <person name="Sutton G."/>
            <person name="Rogers Y.-H."/>
            <person name="Friedman R."/>
            <person name="Frazier M."/>
            <person name="Venter J.C."/>
        </authorList>
    </citation>
    <scope>NUCLEOTIDE SEQUENCE [LARGE SCALE GENOMIC DNA]</scope>
    <source>
        <strain evidence="5 6">ATCC 23134</strain>
    </source>
</reference>
<dbReference type="InterPro" id="IPR013025">
    <property type="entry name" value="Ribosomal_uL23-like"/>
</dbReference>
<dbReference type="OrthoDB" id="9797862at2"/>
<proteinExistence type="inferred from homology"/>
<dbReference type="Proteomes" id="UP000004095">
    <property type="component" value="Unassembled WGS sequence"/>
</dbReference>
<comment type="caution">
    <text evidence="5">The sequence shown here is derived from an EMBL/GenBank/DDBJ whole genome shotgun (WGS) entry which is preliminary data.</text>
</comment>
<dbReference type="InterPro" id="IPR012677">
    <property type="entry name" value="Nucleotide-bd_a/b_plait_sf"/>
</dbReference>
<comment type="subunit">
    <text evidence="4">Part of the 50S ribosomal subunit. Contacts protein L29, and trigger factor when it is bound to the ribosome.</text>
</comment>
<comment type="function">
    <text evidence="4">One of the early assembly proteins it binds 23S rRNA. One of the proteins that surrounds the polypeptide exit tunnel on the outside of the ribosome. Forms the main docking site for trigger factor binding to the ribosome.</text>
</comment>